<dbReference type="AlphaFoldDB" id="F2JRS0"/>
<comment type="similarity">
    <text evidence="2">Belongs to the methyl-accepting chemotaxis (MCP) protein family.</text>
</comment>
<dbReference type="SUPFAM" id="SSF58104">
    <property type="entry name" value="Methyl-accepting chemotaxis protein (MCP) signaling domain"/>
    <property type="match status" value="1"/>
</dbReference>
<keyword evidence="8" id="KW-1185">Reference proteome</keyword>
<dbReference type="GO" id="GO:0007165">
    <property type="term" value="P:signal transduction"/>
    <property type="evidence" value="ECO:0007669"/>
    <property type="project" value="UniProtKB-KW"/>
</dbReference>
<evidence type="ECO:0000256" key="3">
    <source>
        <dbReference type="PROSITE-ProRule" id="PRU00284"/>
    </source>
</evidence>
<dbReference type="SUPFAM" id="SSF103190">
    <property type="entry name" value="Sensory domain-like"/>
    <property type="match status" value="1"/>
</dbReference>
<dbReference type="Proteomes" id="UP000008467">
    <property type="component" value="Chromosome"/>
</dbReference>
<dbReference type="GO" id="GO:0016020">
    <property type="term" value="C:membrane"/>
    <property type="evidence" value="ECO:0007669"/>
    <property type="project" value="InterPro"/>
</dbReference>
<keyword evidence="4" id="KW-1133">Transmembrane helix</keyword>
<gene>
    <name evidence="7" type="ordered locus">Clole_3413</name>
</gene>
<dbReference type="PROSITE" id="PS50111">
    <property type="entry name" value="CHEMOTAXIS_TRANSDUC_2"/>
    <property type="match status" value="1"/>
</dbReference>
<dbReference type="EMBL" id="CP002582">
    <property type="protein sequence ID" value="ADZ85100.1"/>
    <property type="molecule type" value="Genomic_DNA"/>
</dbReference>
<dbReference type="InterPro" id="IPR033462">
    <property type="entry name" value="Cache_3-Cache_2"/>
</dbReference>
<keyword evidence="1 3" id="KW-0807">Transducer</keyword>
<dbReference type="InterPro" id="IPR003660">
    <property type="entry name" value="HAMP_dom"/>
</dbReference>
<keyword evidence="4" id="KW-0472">Membrane</keyword>
<dbReference type="Pfam" id="PF17201">
    <property type="entry name" value="Cache_3-Cache_2"/>
    <property type="match status" value="1"/>
</dbReference>
<feature type="domain" description="Methyl-accepting transducer" evidence="5">
    <location>
        <begin position="298"/>
        <end position="555"/>
    </location>
</feature>
<sequence>MNHFKLSQLKLSRKLMLMFVLVSLIPMVLMGIFSTSSAKQSLTDLQELLLNKQLSTNIQVANRYLYNAYGDIALKDNVLVTSSGEPITSEDEMIETLGEDLDVYATLFVKNSEGFMRVNTNVLNEQGEKAINTYLDTSSAAYSTVNSGEEYVGYAKILDENYFTIYEPLKDSNGTIIGILFLGVATKDSLAVISSSIQSSTLSIAIGIIFTCLLGLIIAILLSRSITKPIQIVINHAKKIASYEIGESLPDTYITRPDEVGDLARATIDIQDNLKNMVQEIKGVSKMVADSSTQLSVNSSETSVATDEIARSTTEIAQGASDQASSTTEGLNKLKDLGDLLDQDSHSVDALNELSEKISALTTTGLSIIETLTAKTSESNAHVSDVYASIMKTNESSSQIGEVSNLITSISSQTNLLALNASIEAARAGEHGRGFAVVAEEIRKLAEQTAASTKMIDALVVTLQADASNAVATTSKVKETLAIQSESVITTETKYKEIANAIQESTKMAELLHHSSELLTTKKNELYETMHDLALVAQSNAAATEEASACIEEQSASILELLNSSKTLAELSHSLHKLIERFKL</sequence>
<dbReference type="SMART" id="SM00304">
    <property type="entry name" value="HAMP"/>
    <property type="match status" value="1"/>
</dbReference>
<evidence type="ECO:0000313" key="8">
    <source>
        <dbReference type="Proteomes" id="UP000008467"/>
    </source>
</evidence>
<name>F2JRS0_CELLD</name>
<evidence type="ECO:0000256" key="2">
    <source>
        <dbReference type="ARBA" id="ARBA00029447"/>
    </source>
</evidence>
<dbReference type="SMART" id="SM00283">
    <property type="entry name" value="MA"/>
    <property type="match status" value="1"/>
</dbReference>
<dbReference type="Gene3D" id="6.10.340.10">
    <property type="match status" value="1"/>
</dbReference>
<dbReference type="eggNOG" id="COG0840">
    <property type="taxonomic scope" value="Bacteria"/>
</dbReference>
<dbReference type="PRINTS" id="PR00260">
    <property type="entry name" value="CHEMTRNSDUCR"/>
</dbReference>
<organism evidence="7 8">
    <name type="scientific">Cellulosilyticum lentocellum (strain ATCC 49066 / DSM 5427 / NCIMB 11756 / RHM5)</name>
    <name type="common">Clostridium lentocellum</name>
    <dbReference type="NCBI Taxonomy" id="642492"/>
    <lineage>
        <taxon>Bacteria</taxon>
        <taxon>Bacillati</taxon>
        <taxon>Bacillota</taxon>
        <taxon>Clostridia</taxon>
        <taxon>Lachnospirales</taxon>
        <taxon>Cellulosilyticaceae</taxon>
        <taxon>Cellulosilyticum</taxon>
    </lineage>
</organism>
<evidence type="ECO:0000259" key="5">
    <source>
        <dbReference type="PROSITE" id="PS50111"/>
    </source>
</evidence>
<dbReference type="InterPro" id="IPR004089">
    <property type="entry name" value="MCPsignal_dom"/>
</dbReference>
<dbReference type="PROSITE" id="PS50885">
    <property type="entry name" value="HAMP"/>
    <property type="match status" value="1"/>
</dbReference>
<dbReference type="PANTHER" id="PTHR32089">
    <property type="entry name" value="METHYL-ACCEPTING CHEMOTAXIS PROTEIN MCPB"/>
    <property type="match status" value="1"/>
</dbReference>
<evidence type="ECO:0000256" key="4">
    <source>
        <dbReference type="SAM" id="Phobius"/>
    </source>
</evidence>
<dbReference type="PANTHER" id="PTHR32089:SF112">
    <property type="entry name" value="LYSOZYME-LIKE PROTEIN-RELATED"/>
    <property type="match status" value="1"/>
</dbReference>
<dbReference type="CDD" id="cd06225">
    <property type="entry name" value="HAMP"/>
    <property type="match status" value="1"/>
</dbReference>
<dbReference type="GO" id="GO:0004888">
    <property type="term" value="F:transmembrane signaling receptor activity"/>
    <property type="evidence" value="ECO:0007669"/>
    <property type="project" value="InterPro"/>
</dbReference>
<proteinExistence type="inferred from homology"/>
<dbReference type="InterPro" id="IPR029151">
    <property type="entry name" value="Sensor-like_sf"/>
</dbReference>
<evidence type="ECO:0000313" key="7">
    <source>
        <dbReference type="EMBL" id="ADZ85100.1"/>
    </source>
</evidence>
<dbReference type="KEGG" id="cle:Clole_3413"/>
<accession>F2JRS0</accession>
<dbReference type="Gene3D" id="1.10.287.950">
    <property type="entry name" value="Methyl-accepting chemotaxis protein"/>
    <property type="match status" value="1"/>
</dbReference>
<keyword evidence="4" id="KW-0812">Transmembrane</keyword>
<dbReference type="InterPro" id="IPR004090">
    <property type="entry name" value="Chemotax_Me-accpt_rcpt"/>
</dbReference>
<protein>
    <submittedName>
        <fullName evidence="7">Methyl-accepting chemotaxis sensory transducer</fullName>
    </submittedName>
</protein>
<feature type="transmembrane region" description="Helical" evidence="4">
    <location>
        <begin position="202"/>
        <end position="222"/>
    </location>
</feature>
<evidence type="ECO:0000259" key="6">
    <source>
        <dbReference type="PROSITE" id="PS50885"/>
    </source>
</evidence>
<feature type="domain" description="HAMP" evidence="6">
    <location>
        <begin position="224"/>
        <end position="279"/>
    </location>
</feature>
<reference evidence="7 8" key="1">
    <citation type="journal article" date="2011" name="J. Bacteriol.">
        <title>Complete genome sequence of the cellulose-degrading bacterium Cellulosilyticum lentocellum.</title>
        <authorList>
            <consortium name="US DOE Joint Genome Institute"/>
            <person name="Miller D.A."/>
            <person name="Suen G."/>
            <person name="Bruce D."/>
            <person name="Copeland A."/>
            <person name="Cheng J.F."/>
            <person name="Detter C."/>
            <person name="Goodwin L.A."/>
            <person name="Han C.S."/>
            <person name="Hauser L.J."/>
            <person name="Land M.L."/>
            <person name="Lapidus A."/>
            <person name="Lucas S."/>
            <person name="Meincke L."/>
            <person name="Pitluck S."/>
            <person name="Tapia R."/>
            <person name="Teshima H."/>
            <person name="Woyke T."/>
            <person name="Fox B.G."/>
            <person name="Angert E.R."/>
            <person name="Currie C.R."/>
        </authorList>
    </citation>
    <scope>NUCLEOTIDE SEQUENCE [LARGE SCALE GENOMIC DNA]</scope>
    <source>
        <strain evidence="8">ATCC 49066 / DSM 5427 / NCIMB 11756 / RHM5</strain>
    </source>
</reference>
<dbReference type="GO" id="GO:0006935">
    <property type="term" value="P:chemotaxis"/>
    <property type="evidence" value="ECO:0007669"/>
    <property type="project" value="InterPro"/>
</dbReference>
<dbReference type="STRING" id="642492.Clole_3413"/>
<dbReference type="Pfam" id="PF00015">
    <property type="entry name" value="MCPsignal"/>
    <property type="match status" value="1"/>
</dbReference>
<dbReference type="RefSeq" id="WP_013658376.1">
    <property type="nucleotide sequence ID" value="NC_015275.1"/>
</dbReference>
<evidence type="ECO:0000256" key="1">
    <source>
        <dbReference type="ARBA" id="ARBA00023224"/>
    </source>
</evidence>
<dbReference type="HOGENOM" id="CLU_000445_107_19_9"/>